<keyword evidence="2" id="KW-1185">Reference proteome</keyword>
<dbReference type="EMBL" id="AWQQ01000002">
    <property type="protein sequence ID" value="PHJ39953.1"/>
    <property type="molecule type" value="Genomic_DNA"/>
</dbReference>
<evidence type="ECO:0000313" key="2">
    <source>
        <dbReference type="Proteomes" id="UP000222564"/>
    </source>
</evidence>
<proteinExistence type="predicted"/>
<name>A0A2C6MK23_9FIRM</name>
<dbReference type="Proteomes" id="UP000222564">
    <property type="component" value="Unassembled WGS sequence"/>
</dbReference>
<dbReference type="AlphaFoldDB" id="A0A2C6MK23"/>
<evidence type="ECO:0000313" key="1">
    <source>
        <dbReference type="EMBL" id="PHJ39953.1"/>
    </source>
</evidence>
<accession>A0A2C6MK23</accession>
<protein>
    <submittedName>
        <fullName evidence="1">Uncharacterized protein</fullName>
    </submittedName>
</protein>
<dbReference type="OrthoDB" id="7595944at2"/>
<reference evidence="1 2" key="1">
    <citation type="submission" date="2013-09" db="EMBL/GenBank/DDBJ databases">
        <title>Biodegradation of hydrocarbons in the deep terrestrial subsurface : characterization of a microbial consortium composed of two Desulfotomaculum species originating from a deep geological formation.</title>
        <authorList>
            <person name="Aullo T."/>
            <person name="Berlendis S."/>
            <person name="Lascourreges J.-F."/>
            <person name="Dessort D."/>
            <person name="Saint-Laurent S."/>
            <person name="Schraauwers B."/>
            <person name="Mas J."/>
            <person name="Magot M."/>
            <person name="Ranchou-Peyruse A."/>
        </authorList>
    </citation>
    <scope>NUCLEOTIDE SEQUENCE [LARGE SCALE GENOMIC DNA]</scope>
    <source>
        <strain evidence="1 2">Bs107</strain>
    </source>
</reference>
<sequence>MSSIIRPEWVKKRVLIVVKTYPNPSMQYQETVCTAGITDNGNWIRLYPVTYRHLPYDQQYKKYDWIELKTRRRTKDYRIESHTPDIDSIKVVGNCSTKNKWAERKEIVLPLVKKSLEEIISLYDSKGVSLGIFKPKEILDFYWKEDDQHWSPKHEAVLNEIRLFGSTPKRLEKIPWQFRYKFMCNDPRCSGHDLSIIDWEIYQAYRKWRYQYDRCTLMQKIKEQWLGKICSPNRDTYFIVGNKFRTKSFMVLGVFYPPK</sequence>
<gene>
    <name evidence="1" type="ORF">P378_00085</name>
</gene>
<comment type="caution">
    <text evidence="1">The sequence shown here is derived from an EMBL/GenBank/DDBJ whole genome shotgun (WGS) entry which is preliminary data.</text>
</comment>
<dbReference type="RefSeq" id="WP_099081824.1">
    <property type="nucleotide sequence ID" value="NZ_AWQQ01000002.1"/>
</dbReference>
<organism evidence="1 2">
    <name type="scientific">Desulforamulus profundi</name>
    <dbReference type="NCBI Taxonomy" id="1383067"/>
    <lineage>
        <taxon>Bacteria</taxon>
        <taxon>Bacillati</taxon>
        <taxon>Bacillota</taxon>
        <taxon>Clostridia</taxon>
        <taxon>Eubacteriales</taxon>
        <taxon>Peptococcaceae</taxon>
        <taxon>Desulforamulus</taxon>
    </lineage>
</organism>